<evidence type="ECO:0000313" key="3">
    <source>
        <dbReference type="Proteomes" id="UP000654075"/>
    </source>
</evidence>
<keyword evidence="3" id="KW-1185">Reference proteome</keyword>
<feature type="region of interest" description="Disordered" evidence="1">
    <location>
        <begin position="175"/>
        <end position="198"/>
    </location>
</feature>
<dbReference type="AlphaFoldDB" id="A0A813H0X1"/>
<feature type="non-terminal residue" evidence="2">
    <location>
        <position position="1"/>
    </location>
</feature>
<evidence type="ECO:0000256" key="1">
    <source>
        <dbReference type="SAM" id="MobiDB-lite"/>
    </source>
</evidence>
<proteinExistence type="predicted"/>
<name>A0A813H0X1_POLGL</name>
<evidence type="ECO:0000313" key="2">
    <source>
        <dbReference type="EMBL" id="CAE8631380.1"/>
    </source>
</evidence>
<sequence>MSLVPWRCQGSSREEARAVAPRQTRRFATALLIALLGPVRSSAAAANKASFTVRAQLLSGWPRTPSAAQSLEWLRDIDADEASAFLRELGNGHSGGNTSAEARLLSSSARTFHELLVRNSYYSPRIESLRSLERIDRQLYGLRCSPGSAWALLWPSSSGTPLALCDAASLRSALRREEKDPPRSEGEQSSDFAPSRLDLPLRSAGGEEGVAVLYGAVSSEGLPSLAPLLQEAPQSLPDVDLGIGAAFIASTTLKVESPEPSRASWRPAELRRATEALQPQEPEAPIGSLVAAVAALCVGLATGGLGAQEAGQRSRGAVPAAADRSSFTANVTGSLHLAKSIVGAGR</sequence>
<comment type="caution">
    <text evidence="2">The sequence shown here is derived from an EMBL/GenBank/DDBJ whole genome shotgun (WGS) entry which is preliminary data.</text>
</comment>
<dbReference type="Proteomes" id="UP000654075">
    <property type="component" value="Unassembled WGS sequence"/>
</dbReference>
<accession>A0A813H0X1</accession>
<protein>
    <submittedName>
        <fullName evidence="2">Uncharacterized protein</fullName>
    </submittedName>
</protein>
<organism evidence="2 3">
    <name type="scientific">Polarella glacialis</name>
    <name type="common">Dinoflagellate</name>
    <dbReference type="NCBI Taxonomy" id="89957"/>
    <lineage>
        <taxon>Eukaryota</taxon>
        <taxon>Sar</taxon>
        <taxon>Alveolata</taxon>
        <taxon>Dinophyceae</taxon>
        <taxon>Suessiales</taxon>
        <taxon>Suessiaceae</taxon>
        <taxon>Polarella</taxon>
    </lineage>
</organism>
<feature type="compositionally biased region" description="Basic and acidic residues" evidence="1">
    <location>
        <begin position="175"/>
        <end position="186"/>
    </location>
</feature>
<gene>
    <name evidence="2" type="ORF">PGLA1383_LOCUS47489</name>
</gene>
<reference evidence="2" key="1">
    <citation type="submission" date="2021-02" db="EMBL/GenBank/DDBJ databases">
        <authorList>
            <person name="Dougan E. K."/>
            <person name="Rhodes N."/>
            <person name="Thang M."/>
            <person name="Chan C."/>
        </authorList>
    </citation>
    <scope>NUCLEOTIDE SEQUENCE</scope>
</reference>
<dbReference type="OrthoDB" id="342259at2759"/>
<dbReference type="EMBL" id="CAJNNV010030114">
    <property type="protein sequence ID" value="CAE8631380.1"/>
    <property type="molecule type" value="Genomic_DNA"/>
</dbReference>